<dbReference type="InterPro" id="IPR039418">
    <property type="entry name" value="LexA-like"/>
</dbReference>
<dbReference type="GO" id="GO:0003677">
    <property type="term" value="F:DNA binding"/>
    <property type="evidence" value="ECO:0007669"/>
    <property type="project" value="InterPro"/>
</dbReference>
<dbReference type="Gene3D" id="2.10.109.10">
    <property type="entry name" value="Umud Fragment, subunit A"/>
    <property type="match status" value="1"/>
</dbReference>
<dbReference type="InterPro" id="IPR001387">
    <property type="entry name" value="Cro/C1-type_HTH"/>
</dbReference>
<dbReference type="InterPro" id="IPR036286">
    <property type="entry name" value="LexA/Signal_pep-like_sf"/>
</dbReference>
<evidence type="ECO:0000259" key="1">
    <source>
        <dbReference type="Pfam" id="PF00717"/>
    </source>
</evidence>
<protein>
    <recommendedName>
        <fullName evidence="1">Peptidase S24/S26A/S26B/S26C domain-containing protein</fullName>
    </recommendedName>
</protein>
<dbReference type="EMBL" id="CP042997">
    <property type="protein sequence ID" value="QEH36024.1"/>
    <property type="molecule type" value="Genomic_DNA"/>
</dbReference>
<gene>
    <name evidence="2" type="ORF">OJF2_45820</name>
</gene>
<dbReference type="CDD" id="cd06529">
    <property type="entry name" value="S24_LexA-like"/>
    <property type="match status" value="1"/>
</dbReference>
<dbReference type="InterPro" id="IPR010982">
    <property type="entry name" value="Lambda_DNA-bd_dom_sf"/>
</dbReference>
<keyword evidence="3" id="KW-1185">Reference proteome</keyword>
<sequence length="266" mass="29823">MARKKTPKVRVHLKASLSRRLREIRQEIFGEHGGPELARRLGLPARTWYNYETGVTVPAEVLLSFIEQTGANPMYLISGEGPRYRRAESPLADLSPLAMIRRGLEELERSPAEAVFIPRADNLPSEHAPDFAAIPVYPPEAIGRSTPHPSQAEGYVMAYRRWLPNPSRTIGLRIRDDSMSPILPPGSVAAMDASSSDPYQLHGRIVVARAEDVPVVRWLEVSGRHIILRPNSTSREYPLIPRDLDGPLDDVILGQVVWSWSLFRET</sequence>
<evidence type="ECO:0000313" key="2">
    <source>
        <dbReference type="EMBL" id="QEH36024.1"/>
    </source>
</evidence>
<accession>A0A5B9W6Z8</accession>
<dbReference type="Gene3D" id="1.10.260.40">
    <property type="entry name" value="lambda repressor-like DNA-binding domains"/>
    <property type="match status" value="1"/>
</dbReference>
<dbReference type="Proteomes" id="UP000324233">
    <property type="component" value="Chromosome"/>
</dbReference>
<dbReference type="InterPro" id="IPR015927">
    <property type="entry name" value="Peptidase_S24_S26A/B/C"/>
</dbReference>
<reference evidence="2 3" key="1">
    <citation type="submission" date="2019-08" db="EMBL/GenBank/DDBJ databases">
        <title>Deep-cultivation of Planctomycetes and their phenomic and genomic characterization uncovers novel biology.</title>
        <authorList>
            <person name="Wiegand S."/>
            <person name="Jogler M."/>
            <person name="Boedeker C."/>
            <person name="Pinto D."/>
            <person name="Vollmers J."/>
            <person name="Rivas-Marin E."/>
            <person name="Kohn T."/>
            <person name="Peeters S.H."/>
            <person name="Heuer A."/>
            <person name="Rast P."/>
            <person name="Oberbeckmann S."/>
            <person name="Bunk B."/>
            <person name="Jeske O."/>
            <person name="Meyerdierks A."/>
            <person name="Storesund J.E."/>
            <person name="Kallscheuer N."/>
            <person name="Luecker S."/>
            <person name="Lage O.M."/>
            <person name="Pohl T."/>
            <person name="Merkel B.J."/>
            <person name="Hornburger P."/>
            <person name="Mueller R.-W."/>
            <person name="Bruemmer F."/>
            <person name="Labrenz M."/>
            <person name="Spormann A.M."/>
            <person name="Op den Camp H."/>
            <person name="Overmann J."/>
            <person name="Amann R."/>
            <person name="Jetten M.S.M."/>
            <person name="Mascher T."/>
            <person name="Medema M.H."/>
            <person name="Devos D.P."/>
            <person name="Kaster A.-K."/>
            <person name="Ovreas L."/>
            <person name="Rohde M."/>
            <person name="Galperin M.Y."/>
            <person name="Jogler C."/>
        </authorList>
    </citation>
    <scope>NUCLEOTIDE SEQUENCE [LARGE SCALE GENOMIC DNA]</scope>
    <source>
        <strain evidence="2 3">OJF2</strain>
    </source>
</reference>
<organism evidence="2 3">
    <name type="scientific">Aquisphaera giovannonii</name>
    <dbReference type="NCBI Taxonomy" id="406548"/>
    <lineage>
        <taxon>Bacteria</taxon>
        <taxon>Pseudomonadati</taxon>
        <taxon>Planctomycetota</taxon>
        <taxon>Planctomycetia</taxon>
        <taxon>Isosphaerales</taxon>
        <taxon>Isosphaeraceae</taxon>
        <taxon>Aquisphaera</taxon>
    </lineage>
</organism>
<dbReference type="RefSeq" id="WP_148595751.1">
    <property type="nucleotide sequence ID" value="NZ_CP042997.1"/>
</dbReference>
<dbReference type="KEGG" id="agv:OJF2_45820"/>
<dbReference type="AlphaFoldDB" id="A0A5B9W6Z8"/>
<name>A0A5B9W6Z8_9BACT</name>
<evidence type="ECO:0000313" key="3">
    <source>
        <dbReference type="Proteomes" id="UP000324233"/>
    </source>
</evidence>
<feature type="domain" description="Peptidase S24/S26A/S26B/S26C" evidence="1">
    <location>
        <begin position="146"/>
        <end position="234"/>
    </location>
</feature>
<dbReference type="Pfam" id="PF00717">
    <property type="entry name" value="Peptidase_S24"/>
    <property type="match status" value="1"/>
</dbReference>
<dbReference type="SUPFAM" id="SSF51306">
    <property type="entry name" value="LexA/Signal peptidase"/>
    <property type="match status" value="1"/>
</dbReference>
<dbReference type="CDD" id="cd00093">
    <property type="entry name" value="HTH_XRE"/>
    <property type="match status" value="1"/>
</dbReference>
<dbReference type="OrthoDB" id="256139at2"/>
<proteinExistence type="predicted"/>